<dbReference type="Gene3D" id="1.10.10.10">
    <property type="entry name" value="Winged helix-like DNA-binding domain superfamily/Winged helix DNA-binding domain"/>
    <property type="match status" value="1"/>
</dbReference>
<keyword evidence="4" id="KW-0804">Transcription</keyword>
<reference evidence="7 8" key="1">
    <citation type="submission" date="2023-03" db="EMBL/GenBank/DDBJ databases">
        <title>Bacillus Genome Sequencing.</title>
        <authorList>
            <person name="Dunlap C."/>
        </authorList>
    </citation>
    <scope>NUCLEOTIDE SEQUENCE [LARGE SCALE GENOMIC DNA]</scope>
    <source>
        <strain evidence="7 8">BD-525</strain>
    </source>
</reference>
<dbReference type="RefSeq" id="WP_326091426.1">
    <property type="nucleotide sequence ID" value="NZ_JARLKZ010000026.1"/>
</dbReference>
<dbReference type="PANTHER" id="PTHR35807">
    <property type="entry name" value="TRANSCRIPTIONAL REGULATOR REDD-RELATED"/>
    <property type="match status" value="1"/>
</dbReference>
<dbReference type="InterPro" id="IPR051677">
    <property type="entry name" value="AfsR-DnrI-RedD_regulator"/>
</dbReference>
<gene>
    <name evidence="7" type="ORF">P4H66_28265</name>
</gene>
<dbReference type="InterPro" id="IPR001789">
    <property type="entry name" value="Sig_transdc_resp-reg_receiver"/>
</dbReference>
<feature type="domain" description="Response regulatory" evidence="6">
    <location>
        <begin position="2"/>
        <end position="116"/>
    </location>
</feature>
<dbReference type="InterPro" id="IPR005158">
    <property type="entry name" value="BTAD"/>
</dbReference>
<evidence type="ECO:0000256" key="4">
    <source>
        <dbReference type="ARBA" id="ARBA00023163"/>
    </source>
</evidence>
<dbReference type="PROSITE" id="PS50110">
    <property type="entry name" value="RESPONSE_REGULATORY"/>
    <property type="match status" value="1"/>
</dbReference>
<evidence type="ECO:0000256" key="1">
    <source>
        <dbReference type="ARBA" id="ARBA00023012"/>
    </source>
</evidence>
<dbReference type="Gene3D" id="1.25.40.10">
    <property type="entry name" value="Tetratricopeptide repeat domain"/>
    <property type="match status" value="1"/>
</dbReference>
<evidence type="ECO:0000313" key="7">
    <source>
        <dbReference type="EMBL" id="MEC0243707.1"/>
    </source>
</evidence>
<protein>
    <submittedName>
        <fullName evidence="7">Response regulator</fullName>
    </submittedName>
</protein>
<accession>A0ABU6GVF0</accession>
<keyword evidence="1" id="KW-0902">Two-component regulatory system</keyword>
<name>A0ABU6GVF0_9BACL</name>
<evidence type="ECO:0000256" key="2">
    <source>
        <dbReference type="ARBA" id="ARBA00023015"/>
    </source>
</evidence>
<keyword evidence="8" id="KW-1185">Reference proteome</keyword>
<dbReference type="Gene3D" id="3.40.50.2300">
    <property type="match status" value="1"/>
</dbReference>
<proteinExistence type="predicted"/>
<organism evidence="7 8">
    <name type="scientific">Paenibacillus dokdonensis</name>
    <dbReference type="NCBI Taxonomy" id="2567944"/>
    <lineage>
        <taxon>Bacteria</taxon>
        <taxon>Bacillati</taxon>
        <taxon>Bacillota</taxon>
        <taxon>Bacilli</taxon>
        <taxon>Bacillales</taxon>
        <taxon>Paenibacillaceae</taxon>
        <taxon>Paenibacillus</taxon>
    </lineage>
</organism>
<keyword evidence="3" id="KW-0238">DNA-binding</keyword>
<keyword evidence="2" id="KW-0805">Transcription regulation</keyword>
<dbReference type="SUPFAM" id="SSF52172">
    <property type="entry name" value="CheY-like"/>
    <property type="match status" value="1"/>
</dbReference>
<comment type="caution">
    <text evidence="7">The sequence shown here is derived from an EMBL/GenBank/DDBJ whole genome shotgun (WGS) entry which is preliminary data.</text>
</comment>
<dbReference type="InterPro" id="IPR011006">
    <property type="entry name" value="CheY-like_superfamily"/>
</dbReference>
<dbReference type="SUPFAM" id="SSF46894">
    <property type="entry name" value="C-terminal effector domain of the bipartite response regulators"/>
    <property type="match status" value="1"/>
</dbReference>
<dbReference type="InterPro" id="IPR011990">
    <property type="entry name" value="TPR-like_helical_dom_sf"/>
</dbReference>
<dbReference type="Pfam" id="PF00072">
    <property type="entry name" value="Response_reg"/>
    <property type="match status" value="1"/>
</dbReference>
<evidence type="ECO:0000313" key="8">
    <source>
        <dbReference type="Proteomes" id="UP001344632"/>
    </source>
</evidence>
<keyword evidence="5" id="KW-0597">Phosphoprotein</keyword>
<evidence type="ECO:0000256" key="5">
    <source>
        <dbReference type="PROSITE-ProRule" id="PRU00169"/>
    </source>
</evidence>
<sequence>MKAVLIDDENPALLQLERLIHADGRLEISGKFTRIGSGLEHVAENQADVVFLDIEMPGMNGLEAGEKLMAMIPDLQIVFVTAYNHYAIEAFELNALDYLLKPVDPARFAKTVSRIESQLKNTQEQAGVQVPVESMVICFKRLLLGDNVAAGSLLKWRTQKAQELFAFLLHQQDRWVTKDVILETLWPQLKLDKATTQLHTSVYQVRKMLKQWGVKALIEFAHDSYRLLRIGFTTDVDLFTHGSQIGPVTTEQEWQRLEQTLNLYQGDYLEEHDYFWAKPMREELLRRYIHCSIAAAAYESQIGRERQALQRLLSLKMKEPYSDEICQSIMKVYHAQGNQAAVASEYQSFVSLIGNDLETKPEAETIRLYSELMNIG</sequence>
<dbReference type="InterPro" id="IPR036388">
    <property type="entry name" value="WH-like_DNA-bd_sf"/>
</dbReference>
<dbReference type="EMBL" id="JARLKZ010000026">
    <property type="protein sequence ID" value="MEC0243707.1"/>
    <property type="molecule type" value="Genomic_DNA"/>
</dbReference>
<dbReference type="SUPFAM" id="SSF48452">
    <property type="entry name" value="TPR-like"/>
    <property type="match status" value="1"/>
</dbReference>
<evidence type="ECO:0000256" key="3">
    <source>
        <dbReference type="ARBA" id="ARBA00023125"/>
    </source>
</evidence>
<dbReference type="SMART" id="SM01043">
    <property type="entry name" value="BTAD"/>
    <property type="match status" value="1"/>
</dbReference>
<dbReference type="Proteomes" id="UP001344632">
    <property type="component" value="Unassembled WGS sequence"/>
</dbReference>
<dbReference type="Pfam" id="PF03704">
    <property type="entry name" value="BTAD"/>
    <property type="match status" value="1"/>
</dbReference>
<dbReference type="SMART" id="SM00448">
    <property type="entry name" value="REC"/>
    <property type="match status" value="1"/>
</dbReference>
<feature type="modified residue" description="4-aspartylphosphate" evidence="5">
    <location>
        <position position="53"/>
    </location>
</feature>
<evidence type="ECO:0000259" key="6">
    <source>
        <dbReference type="PROSITE" id="PS50110"/>
    </source>
</evidence>
<dbReference type="InterPro" id="IPR016032">
    <property type="entry name" value="Sig_transdc_resp-reg_C-effctor"/>
</dbReference>